<feature type="region of interest" description="Disordered" evidence="1">
    <location>
        <begin position="1"/>
        <end position="25"/>
    </location>
</feature>
<gene>
    <name evidence="2" type="ORF">B0H63DRAFT_454457</name>
</gene>
<dbReference type="EMBL" id="JAULSW010000009">
    <property type="protein sequence ID" value="KAK3370265.1"/>
    <property type="molecule type" value="Genomic_DNA"/>
</dbReference>
<dbReference type="AlphaFoldDB" id="A0AAE0K6L6"/>
<feature type="region of interest" description="Disordered" evidence="1">
    <location>
        <begin position="171"/>
        <end position="194"/>
    </location>
</feature>
<feature type="region of interest" description="Disordered" evidence="1">
    <location>
        <begin position="228"/>
        <end position="248"/>
    </location>
</feature>
<proteinExistence type="predicted"/>
<organism evidence="2 3">
    <name type="scientific">Podospora didyma</name>
    <dbReference type="NCBI Taxonomy" id="330526"/>
    <lineage>
        <taxon>Eukaryota</taxon>
        <taxon>Fungi</taxon>
        <taxon>Dikarya</taxon>
        <taxon>Ascomycota</taxon>
        <taxon>Pezizomycotina</taxon>
        <taxon>Sordariomycetes</taxon>
        <taxon>Sordariomycetidae</taxon>
        <taxon>Sordariales</taxon>
        <taxon>Podosporaceae</taxon>
        <taxon>Podospora</taxon>
    </lineage>
</organism>
<name>A0AAE0K6L6_9PEZI</name>
<evidence type="ECO:0000313" key="2">
    <source>
        <dbReference type="EMBL" id="KAK3370265.1"/>
    </source>
</evidence>
<comment type="caution">
    <text evidence="2">The sequence shown here is derived from an EMBL/GenBank/DDBJ whole genome shotgun (WGS) entry which is preliminary data.</text>
</comment>
<accession>A0AAE0K6L6</accession>
<evidence type="ECO:0000313" key="3">
    <source>
        <dbReference type="Proteomes" id="UP001285441"/>
    </source>
</evidence>
<feature type="region of interest" description="Disordered" evidence="1">
    <location>
        <begin position="297"/>
        <end position="319"/>
    </location>
</feature>
<evidence type="ECO:0000256" key="1">
    <source>
        <dbReference type="SAM" id="MobiDB-lite"/>
    </source>
</evidence>
<sequence length="319" mass="35083">MATNAAPADKINQDPRDRPTSQPRFCCAPPRAVHRSTFLTNNTYAVAERRDAFYFSRRPAWIGDAETRRGWRLRQTGNGVIGVPLLALFRLVWCPSSGHTCHTQLMMYGDVAFKEATPRLPLQVTTRYLARPMELAIQVPTSDSLSGAWSGVPADIRYMFSQLKMCPGGSGRSETDIASSASIRQSSSHGRQTNKAVIRALMSRNKSELEHPPLLLLRLELSAPDHALEPTRPTVVSRPPGPRGVQLEAEPQFPRQGWGFLGPSSVSSTLLAGPKSVSQGRILLWRLHSCTAQRLSPRTTSGTIAPDSPEGAEGEYFVR</sequence>
<protein>
    <submittedName>
        <fullName evidence="2">Uncharacterized protein</fullName>
    </submittedName>
</protein>
<dbReference type="Proteomes" id="UP001285441">
    <property type="component" value="Unassembled WGS sequence"/>
</dbReference>
<reference evidence="2" key="1">
    <citation type="journal article" date="2023" name="Mol. Phylogenet. Evol.">
        <title>Genome-scale phylogeny and comparative genomics of the fungal order Sordariales.</title>
        <authorList>
            <person name="Hensen N."/>
            <person name="Bonometti L."/>
            <person name="Westerberg I."/>
            <person name="Brannstrom I.O."/>
            <person name="Guillou S."/>
            <person name="Cros-Aarteil S."/>
            <person name="Calhoun S."/>
            <person name="Haridas S."/>
            <person name="Kuo A."/>
            <person name="Mondo S."/>
            <person name="Pangilinan J."/>
            <person name="Riley R."/>
            <person name="LaButti K."/>
            <person name="Andreopoulos B."/>
            <person name="Lipzen A."/>
            <person name="Chen C."/>
            <person name="Yan M."/>
            <person name="Daum C."/>
            <person name="Ng V."/>
            <person name="Clum A."/>
            <person name="Steindorff A."/>
            <person name="Ohm R.A."/>
            <person name="Martin F."/>
            <person name="Silar P."/>
            <person name="Natvig D.O."/>
            <person name="Lalanne C."/>
            <person name="Gautier V."/>
            <person name="Ament-Velasquez S.L."/>
            <person name="Kruys A."/>
            <person name="Hutchinson M.I."/>
            <person name="Powell A.J."/>
            <person name="Barry K."/>
            <person name="Miller A.N."/>
            <person name="Grigoriev I.V."/>
            <person name="Debuchy R."/>
            <person name="Gladieux P."/>
            <person name="Hiltunen Thoren M."/>
            <person name="Johannesson H."/>
        </authorList>
    </citation>
    <scope>NUCLEOTIDE SEQUENCE</scope>
    <source>
        <strain evidence="2">CBS 232.78</strain>
    </source>
</reference>
<reference evidence="2" key="2">
    <citation type="submission" date="2023-06" db="EMBL/GenBank/DDBJ databases">
        <authorList>
            <consortium name="Lawrence Berkeley National Laboratory"/>
            <person name="Haridas S."/>
            <person name="Hensen N."/>
            <person name="Bonometti L."/>
            <person name="Westerberg I."/>
            <person name="Brannstrom I.O."/>
            <person name="Guillou S."/>
            <person name="Cros-Aarteil S."/>
            <person name="Calhoun S."/>
            <person name="Kuo A."/>
            <person name="Mondo S."/>
            <person name="Pangilinan J."/>
            <person name="Riley R."/>
            <person name="LaButti K."/>
            <person name="Andreopoulos B."/>
            <person name="Lipzen A."/>
            <person name="Chen C."/>
            <person name="Yanf M."/>
            <person name="Daum C."/>
            <person name="Ng V."/>
            <person name="Clum A."/>
            <person name="Steindorff A."/>
            <person name="Ohm R."/>
            <person name="Martin F."/>
            <person name="Silar P."/>
            <person name="Natvig D."/>
            <person name="Lalanne C."/>
            <person name="Gautier V."/>
            <person name="Ament-velasquez S.L."/>
            <person name="Kruys A."/>
            <person name="Hutchinson M.I."/>
            <person name="Powell A.J."/>
            <person name="Barry K."/>
            <person name="Miller A.N."/>
            <person name="Grigoriev I.V."/>
            <person name="Debuchy R."/>
            <person name="Gladieux P."/>
            <person name="Thoren M.H."/>
            <person name="Johannesson H."/>
        </authorList>
    </citation>
    <scope>NUCLEOTIDE SEQUENCE</scope>
    <source>
        <strain evidence="2">CBS 232.78</strain>
    </source>
</reference>
<keyword evidence="3" id="KW-1185">Reference proteome</keyword>
<feature type="compositionally biased region" description="Low complexity" evidence="1">
    <location>
        <begin position="177"/>
        <end position="188"/>
    </location>
</feature>